<sequence length="387" mass="43791">MAKCDHLAWLELLEGKGGPLLSHGWRLSQIFRDLPKPTEQTPQITLFLGRTLKDKALRALCDSNFRHQRRQRGINIRADNRTLHSLQPRLFADSDPTTLTLQPAYSSPRICHRDEVISINQLPLDYSLYDLVFARLLFMFVDVICIFAEDVGGPDEVYRMLSLWTTIGTASSLPCDIRPRVLIVVNGDNPSITHRVLEENCFLSDLQAQYSSLHKTFRDIRFSPLPSDELSAEARFLSLNADISRQLHDARFTRLRHQAMFCAAHMAEFFKLAARNLTNTSLGQFNFVAFAREENPLDGAFRSHLLNFLNIGAKTKIPYGGLASHIASALLMDAYPPGMHGWYSHTHEKVLILTKEQTFARGLFSEHYSTTPAMQPIAKPTAPKSSQ</sequence>
<dbReference type="GeneID" id="81387805"/>
<reference evidence="1" key="2">
    <citation type="journal article" date="2023" name="IMA Fungus">
        <title>Comparative genomic study of the Penicillium genus elucidates a diverse pangenome and 15 lateral gene transfer events.</title>
        <authorList>
            <person name="Petersen C."/>
            <person name="Sorensen T."/>
            <person name="Nielsen M.R."/>
            <person name="Sondergaard T.E."/>
            <person name="Sorensen J.L."/>
            <person name="Fitzpatrick D.A."/>
            <person name="Frisvad J.C."/>
            <person name="Nielsen K.L."/>
        </authorList>
    </citation>
    <scope>NUCLEOTIDE SEQUENCE</scope>
    <source>
        <strain evidence="1">IBT 23319</strain>
    </source>
</reference>
<name>A0A9W9NIX2_PENCI</name>
<accession>A0A9W9NIX2</accession>
<dbReference type="EMBL" id="JAPQKT010000009">
    <property type="protein sequence ID" value="KAJ5220846.1"/>
    <property type="molecule type" value="Genomic_DNA"/>
</dbReference>
<protein>
    <submittedName>
        <fullName evidence="1">Uncharacterized protein</fullName>
    </submittedName>
</protein>
<keyword evidence="2" id="KW-1185">Reference proteome</keyword>
<dbReference type="RefSeq" id="XP_056495769.1">
    <property type="nucleotide sequence ID" value="XM_056648638.1"/>
</dbReference>
<reference evidence="1" key="1">
    <citation type="submission" date="2022-11" db="EMBL/GenBank/DDBJ databases">
        <authorList>
            <person name="Petersen C."/>
        </authorList>
    </citation>
    <scope>NUCLEOTIDE SEQUENCE</scope>
    <source>
        <strain evidence="1">IBT 23319</strain>
    </source>
</reference>
<dbReference type="OrthoDB" id="194358at2759"/>
<comment type="caution">
    <text evidence="1">The sequence shown here is derived from an EMBL/GenBank/DDBJ whole genome shotgun (WGS) entry which is preliminary data.</text>
</comment>
<evidence type="ECO:0000313" key="2">
    <source>
        <dbReference type="Proteomes" id="UP001147733"/>
    </source>
</evidence>
<proteinExistence type="predicted"/>
<gene>
    <name evidence="1" type="ORF">N7469_009733</name>
</gene>
<dbReference type="Proteomes" id="UP001147733">
    <property type="component" value="Unassembled WGS sequence"/>
</dbReference>
<dbReference type="AlphaFoldDB" id="A0A9W9NIX2"/>
<organism evidence="1 2">
    <name type="scientific">Penicillium citrinum</name>
    <dbReference type="NCBI Taxonomy" id="5077"/>
    <lineage>
        <taxon>Eukaryota</taxon>
        <taxon>Fungi</taxon>
        <taxon>Dikarya</taxon>
        <taxon>Ascomycota</taxon>
        <taxon>Pezizomycotina</taxon>
        <taxon>Eurotiomycetes</taxon>
        <taxon>Eurotiomycetidae</taxon>
        <taxon>Eurotiales</taxon>
        <taxon>Aspergillaceae</taxon>
        <taxon>Penicillium</taxon>
    </lineage>
</organism>
<evidence type="ECO:0000313" key="1">
    <source>
        <dbReference type="EMBL" id="KAJ5220846.1"/>
    </source>
</evidence>